<dbReference type="GeneID" id="84593362"/>
<protein>
    <submittedName>
        <fullName evidence="2">Uncharacterized protein</fullName>
    </submittedName>
</protein>
<dbReference type="RefSeq" id="XP_059602725.1">
    <property type="nucleotide sequence ID" value="XM_059745027.1"/>
</dbReference>
<accession>A0AAJ8BRV1</accession>
<feature type="compositionally biased region" description="Polar residues" evidence="1">
    <location>
        <begin position="10"/>
        <end position="21"/>
    </location>
</feature>
<dbReference type="KEGG" id="ang:An16g03195"/>
<reference evidence="2" key="2">
    <citation type="submission" date="2025-08" db="UniProtKB">
        <authorList>
            <consortium name="RefSeq"/>
        </authorList>
    </citation>
    <scope>IDENTIFICATION</scope>
</reference>
<feature type="compositionally biased region" description="Low complexity" evidence="1">
    <location>
        <begin position="32"/>
        <end position="41"/>
    </location>
</feature>
<organism evidence="2">
    <name type="scientific">Aspergillus niger</name>
    <dbReference type="NCBI Taxonomy" id="5061"/>
    <lineage>
        <taxon>Eukaryota</taxon>
        <taxon>Fungi</taxon>
        <taxon>Dikarya</taxon>
        <taxon>Ascomycota</taxon>
        <taxon>Pezizomycotina</taxon>
        <taxon>Eurotiomycetes</taxon>
        <taxon>Eurotiomycetidae</taxon>
        <taxon>Eurotiales</taxon>
        <taxon>Aspergillaceae</taxon>
        <taxon>Aspergillus</taxon>
        <taxon>Aspergillus subgen. Circumdati</taxon>
    </lineage>
</organism>
<dbReference type="VEuPathDB" id="FungiDB:An16g03195"/>
<sequence>MPPARYAVKTRSSCRSARMSSPPNPIFSLGMSRGPSARPAAGAGGAAIDGNPPEGAPFISAPMLGTVVPVLASSGLGAIVLGGGICTLVDGGWLISWGLRAIDGMPLLCGI</sequence>
<dbReference type="AlphaFoldDB" id="A0AAJ8BRV1"/>
<feature type="region of interest" description="Disordered" evidence="1">
    <location>
        <begin position="1"/>
        <end position="49"/>
    </location>
</feature>
<name>A0AAJ8BRV1_ASPNG</name>
<reference evidence="2" key="1">
    <citation type="submission" date="2025-02" db="EMBL/GenBank/DDBJ databases">
        <authorList>
            <consortium name="NCBI Genome Project"/>
        </authorList>
    </citation>
    <scope>NUCLEOTIDE SEQUENCE</scope>
</reference>
<proteinExistence type="predicted"/>
<evidence type="ECO:0000313" key="2">
    <source>
        <dbReference type="RefSeq" id="XP_059602725.1"/>
    </source>
</evidence>
<evidence type="ECO:0000256" key="1">
    <source>
        <dbReference type="SAM" id="MobiDB-lite"/>
    </source>
</evidence>
<gene>
    <name evidence="2" type="ORF">An16g03195</name>
</gene>